<evidence type="ECO:0000313" key="2">
    <source>
        <dbReference type="Proteomes" id="UP000236724"/>
    </source>
</evidence>
<dbReference type="EMBL" id="FMSV02000395">
    <property type="protein sequence ID" value="SEH05854.1"/>
    <property type="molecule type" value="Genomic_DNA"/>
</dbReference>
<proteinExistence type="predicted"/>
<accession>A0A1H6FA01</accession>
<dbReference type="AlphaFoldDB" id="A0A1H6FA01"/>
<dbReference type="Proteomes" id="UP000236724">
    <property type="component" value="Unassembled WGS sequence"/>
</dbReference>
<reference evidence="1 2" key="1">
    <citation type="submission" date="2016-10" db="EMBL/GenBank/DDBJ databases">
        <authorList>
            <person name="de Groot N.N."/>
        </authorList>
    </citation>
    <scope>NUCLEOTIDE SEQUENCE [LARGE SCALE GENOMIC DNA]</scope>
    <source>
        <strain evidence="1">MBHS1</strain>
    </source>
</reference>
<sequence>MKRLDIFAGFFMYFLRCRNRCHVHFLSYLLNFSVGDIYHEPFLSHYFAAAIDLLIH</sequence>
<protein>
    <submittedName>
        <fullName evidence="1">Uncharacterized protein</fullName>
    </submittedName>
</protein>
<gene>
    <name evidence="1" type="ORF">MBHS_01709</name>
</gene>
<organism evidence="1 2">
    <name type="scientific">Candidatus Venteria ishoeyi</name>
    <dbReference type="NCBI Taxonomy" id="1899563"/>
    <lineage>
        <taxon>Bacteria</taxon>
        <taxon>Pseudomonadati</taxon>
        <taxon>Pseudomonadota</taxon>
        <taxon>Gammaproteobacteria</taxon>
        <taxon>Thiotrichales</taxon>
        <taxon>Thiotrichaceae</taxon>
        <taxon>Venteria</taxon>
    </lineage>
</organism>
<name>A0A1H6FA01_9GAMM</name>
<keyword evidence="2" id="KW-1185">Reference proteome</keyword>
<evidence type="ECO:0000313" key="1">
    <source>
        <dbReference type="EMBL" id="SEH05854.1"/>
    </source>
</evidence>